<reference evidence="2 3" key="1">
    <citation type="submission" date="2021-06" db="EMBL/GenBank/DDBJ databases">
        <title>Caerostris extrusa draft genome.</title>
        <authorList>
            <person name="Kono N."/>
            <person name="Arakawa K."/>
        </authorList>
    </citation>
    <scope>NUCLEOTIDE SEQUENCE [LARGE SCALE GENOMIC DNA]</scope>
</reference>
<protein>
    <submittedName>
        <fullName evidence="2">Guanine nucleotide-releasing factor 2</fullName>
    </submittedName>
</protein>
<gene>
    <name evidence="2" type="primary">C3G</name>
    <name evidence="2" type="ORF">CEXT_492751</name>
</gene>
<dbReference type="EMBL" id="BPLR01011575">
    <property type="protein sequence ID" value="GIY47408.1"/>
    <property type="molecule type" value="Genomic_DNA"/>
</dbReference>
<evidence type="ECO:0000313" key="2">
    <source>
        <dbReference type="EMBL" id="GIY47408.1"/>
    </source>
</evidence>
<name>A0AAV4TLB6_CAEEX</name>
<feature type="compositionally biased region" description="Polar residues" evidence="1">
    <location>
        <begin position="202"/>
        <end position="215"/>
    </location>
</feature>
<feature type="compositionally biased region" description="Low complexity" evidence="1">
    <location>
        <begin position="615"/>
        <end position="633"/>
    </location>
</feature>
<evidence type="ECO:0000313" key="3">
    <source>
        <dbReference type="Proteomes" id="UP001054945"/>
    </source>
</evidence>
<accession>A0AAV4TLB6</accession>
<feature type="region of interest" description="Disordered" evidence="1">
    <location>
        <begin position="44"/>
        <end position="75"/>
    </location>
</feature>
<sequence>MGDIAVMSKNHKTDQNQAKGGRLARRARSFKDDFLGRINQIRSPSGNRAASPCKNTKNKAKNVPETQEVSPLNRPSKDVDTILRSVRLLSTDLRYFQDVVEKNILEMLPGSATVVLETILNIHSCLRASLLNEQSSLMLSASNQVYQTLANLIRWSDNILLYGDKATEKENVGEIVQAVHEAVKSLVQLFLDRLQHKDSRNSNDFSVQQTLTSPKPESPHRSSLPDIPLTPRELEILEQTKISDTPILSQLHHSASSDSILGATSSVILHESEPPPKPPLPAFRERVTVDSSNFDDSLLRCEFQLDSAPPLPPKKKLITTNINSDQTRIYPESHNSNLCGSCGSINNDLNAFCTIGWISPCSQSPENLTPISKSSASSLDSNLNISVDDLSFTKHKYLKCSETQEFMFSKQHFLPAFTSQTYNCQLSSYTSSMTTATTSISLHSNDAVENIQEVVESTNELSVRKEFSYHSCGNVENESPPALPVKLRKLRNLTISQYDNMPQLFVADMDPDSEGHSRQCPLLHSAQSWPGSNHAPLCPRHQANSDENENGTPPPLPPKERTIRAYMQMFGNYSQPAENEFYRHSAHTYKLIQTTEYQQIDLPYMQQSSYTTNFSTSTEESSFDNFNSSSMNNGETRSVVSLDPLQFLQKRTR</sequence>
<feature type="region of interest" description="Disordered" evidence="1">
    <location>
        <begin position="615"/>
        <end position="637"/>
    </location>
</feature>
<feature type="region of interest" description="Disordered" evidence="1">
    <location>
        <begin position="201"/>
        <end position="229"/>
    </location>
</feature>
<proteinExistence type="predicted"/>
<feature type="region of interest" description="Disordered" evidence="1">
    <location>
        <begin position="1"/>
        <end position="24"/>
    </location>
</feature>
<keyword evidence="3" id="KW-1185">Reference proteome</keyword>
<comment type="caution">
    <text evidence="2">The sequence shown here is derived from an EMBL/GenBank/DDBJ whole genome shotgun (WGS) entry which is preliminary data.</text>
</comment>
<evidence type="ECO:0000256" key="1">
    <source>
        <dbReference type="SAM" id="MobiDB-lite"/>
    </source>
</evidence>
<dbReference type="AlphaFoldDB" id="A0AAV4TLB6"/>
<dbReference type="Proteomes" id="UP001054945">
    <property type="component" value="Unassembled WGS sequence"/>
</dbReference>
<feature type="region of interest" description="Disordered" evidence="1">
    <location>
        <begin position="531"/>
        <end position="560"/>
    </location>
</feature>
<organism evidence="2 3">
    <name type="scientific">Caerostris extrusa</name>
    <name type="common">Bark spider</name>
    <name type="synonym">Caerostris bankana</name>
    <dbReference type="NCBI Taxonomy" id="172846"/>
    <lineage>
        <taxon>Eukaryota</taxon>
        <taxon>Metazoa</taxon>
        <taxon>Ecdysozoa</taxon>
        <taxon>Arthropoda</taxon>
        <taxon>Chelicerata</taxon>
        <taxon>Arachnida</taxon>
        <taxon>Araneae</taxon>
        <taxon>Araneomorphae</taxon>
        <taxon>Entelegynae</taxon>
        <taxon>Araneoidea</taxon>
        <taxon>Araneidae</taxon>
        <taxon>Caerostris</taxon>
    </lineage>
</organism>